<keyword evidence="2" id="KW-1133">Transmembrane helix</keyword>
<feature type="transmembrane region" description="Helical" evidence="2">
    <location>
        <begin position="109"/>
        <end position="132"/>
    </location>
</feature>
<keyword evidence="2" id="KW-0812">Transmembrane</keyword>
<evidence type="ECO:0000313" key="4">
    <source>
        <dbReference type="Proteomes" id="UP001516023"/>
    </source>
</evidence>
<gene>
    <name evidence="3" type="ORF">HJC23_011032</name>
</gene>
<feature type="region of interest" description="Disordered" evidence="1">
    <location>
        <begin position="1"/>
        <end position="63"/>
    </location>
</feature>
<feature type="compositionally biased region" description="Polar residues" evidence="1">
    <location>
        <begin position="50"/>
        <end position="63"/>
    </location>
</feature>
<evidence type="ECO:0008006" key="5">
    <source>
        <dbReference type="Google" id="ProtNLM"/>
    </source>
</evidence>
<evidence type="ECO:0000256" key="2">
    <source>
        <dbReference type="SAM" id="Phobius"/>
    </source>
</evidence>
<proteinExistence type="predicted"/>
<feature type="compositionally biased region" description="Basic and acidic residues" evidence="1">
    <location>
        <begin position="1"/>
        <end position="13"/>
    </location>
</feature>
<sequence length="161" mass="17505">MASIELKETDCIRRRPAAATTKSLPSLSGTEQSRSPNSSFSDEDEKLDTKNSADTSTQSQTSGGNLIRTISFITCPKRRFSRQSSLTWGHKPSPIVGASCFLFLMPIPLLLRACCYTSAFFLAAVTVSSFLSDHCYTGLESGELVAFTPAVMMVSLSNNFK</sequence>
<keyword evidence="4" id="KW-1185">Reference proteome</keyword>
<dbReference type="EMBL" id="JABMIG020000194">
    <property type="protein sequence ID" value="KAL3786451.1"/>
    <property type="molecule type" value="Genomic_DNA"/>
</dbReference>
<accession>A0ABD3PGS4</accession>
<comment type="caution">
    <text evidence="3">The sequence shown here is derived from an EMBL/GenBank/DDBJ whole genome shotgun (WGS) entry which is preliminary data.</text>
</comment>
<protein>
    <recommendedName>
        <fullName evidence="5">Dolichol kinase</fullName>
    </recommendedName>
</protein>
<dbReference type="AlphaFoldDB" id="A0ABD3PGS4"/>
<keyword evidence="2" id="KW-0472">Membrane</keyword>
<name>A0ABD3PGS4_9STRA</name>
<evidence type="ECO:0000256" key="1">
    <source>
        <dbReference type="SAM" id="MobiDB-lite"/>
    </source>
</evidence>
<evidence type="ECO:0000313" key="3">
    <source>
        <dbReference type="EMBL" id="KAL3786451.1"/>
    </source>
</evidence>
<reference evidence="3 4" key="1">
    <citation type="journal article" date="2020" name="G3 (Bethesda)">
        <title>Improved Reference Genome for Cyclotella cryptica CCMP332, a Model for Cell Wall Morphogenesis, Salinity Adaptation, and Lipid Production in Diatoms (Bacillariophyta).</title>
        <authorList>
            <person name="Roberts W.R."/>
            <person name="Downey K.M."/>
            <person name="Ruck E.C."/>
            <person name="Traller J.C."/>
            <person name="Alverson A.J."/>
        </authorList>
    </citation>
    <scope>NUCLEOTIDE SEQUENCE [LARGE SCALE GENOMIC DNA]</scope>
    <source>
        <strain evidence="3 4">CCMP332</strain>
    </source>
</reference>
<dbReference type="Proteomes" id="UP001516023">
    <property type="component" value="Unassembled WGS sequence"/>
</dbReference>
<feature type="compositionally biased region" description="Polar residues" evidence="1">
    <location>
        <begin position="20"/>
        <end position="40"/>
    </location>
</feature>
<organism evidence="3 4">
    <name type="scientific">Cyclotella cryptica</name>
    <dbReference type="NCBI Taxonomy" id="29204"/>
    <lineage>
        <taxon>Eukaryota</taxon>
        <taxon>Sar</taxon>
        <taxon>Stramenopiles</taxon>
        <taxon>Ochrophyta</taxon>
        <taxon>Bacillariophyta</taxon>
        <taxon>Coscinodiscophyceae</taxon>
        <taxon>Thalassiosirophycidae</taxon>
        <taxon>Stephanodiscales</taxon>
        <taxon>Stephanodiscaceae</taxon>
        <taxon>Cyclotella</taxon>
    </lineage>
</organism>